<dbReference type="InterPro" id="IPR012951">
    <property type="entry name" value="BBE"/>
</dbReference>
<evidence type="ECO:0000313" key="6">
    <source>
        <dbReference type="Proteomes" id="UP000184330"/>
    </source>
</evidence>
<keyword evidence="3" id="KW-0812">Transmembrane</keyword>
<dbReference type="InterPro" id="IPR016169">
    <property type="entry name" value="FAD-bd_PCMH_sub2"/>
</dbReference>
<dbReference type="SUPFAM" id="SSF56176">
    <property type="entry name" value="FAD-binding/transporter-associated domain-like"/>
    <property type="match status" value="1"/>
</dbReference>
<accession>A0A1L7XUF6</accession>
<dbReference type="EMBL" id="FJOG01000058">
    <property type="protein sequence ID" value="CZR68643.1"/>
    <property type="molecule type" value="Genomic_DNA"/>
</dbReference>
<dbReference type="InterPro" id="IPR036318">
    <property type="entry name" value="FAD-bd_PCMH-like_sf"/>
</dbReference>
<protein>
    <submittedName>
        <fullName evidence="5">Related to isoamyl alcohol oxidase</fullName>
    </submittedName>
</protein>
<dbReference type="Proteomes" id="UP000184330">
    <property type="component" value="Unassembled WGS sequence"/>
</dbReference>
<proteinExistence type="inferred from homology"/>
<dbReference type="PROSITE" id="PS51387">
    <property type="entry name" value="FAD_PCMH"/>
    <property type="match status" value="1"/>
</dbReference>
<sequence length="646" mass="69590">MKACCTSVQVTGSRIPSMFFLYVLWILVQTISVHAVNFPYESIQLADSDVRNYSRIDFGASPSPSSNINSTTDCKVYPGDAQWPSDAEWKKFNDTLGGALIKGVPPAKVCYQPTYEATQCATVKANYFYDKLRNDDPVAIVNEWLDGDSCPPSDSSNISASASTCNLDAYPAYVVNVTTVKHVQLAVNFARNSNIRLIIKNTGHDMRGGSAGAGSLSVWTHNLKSFEYLPSVSIGNYQGKAARVAAGIQSFEVGNLASTANVTIVAPAGTVGVAGGWFQGGGHSTYTSYYGLGADQMLSLEVVTADGRFVTADPTNNTDLFWALRGGGGSTYGVVTSVITKAYDPVSIGFSNIIFTTANLSHYVPTVSNESFWTGIRTYLKWGLQICDAGGIGYNFIRPGPNGTLTFTSSLSLPGLNYTQGTAFTSTFFEELNDAGVNITNPYATPTVTRAGAAEVEAIFAAASAYPSRGPGEMNTRLASRLFPRENFKDDDLLDLTVTAIRNFVAEGGYTFHGINHCPTMDVAGNPDNAVGPAYRIAAIHAQGWDSSPAVGPISEQIVRKARFDKYFQPWRDVSPGAGSYMGEADPSEPNWQQSFYGDNYERLLGIKQTIDPWNAFWAPTAVGSEGWEVRNGNAGWPSQNVSIFL</sequence>
<dbReference type="PANTHER" id="PTHR13878:SF91">
    <property type="entry name" value="FAD BINDING DOMAIN PROTEIN (AFU_ORTHOLOGUE AFUA_6G12070)-RELATED"/>
    <property type="match status" value="1"/>
</dbReference>
<keyword evidence="6" id="KW-1185">Reference proteome</keyword>
<dbReference type="PANTHER" id="PTHR13878">
    <property type="entry name" value="GULONOLACTONE OXIDASE"/>
    <property type="match status" value="1"/>
</dbReference>
<keyword evidence="3" id="KW-1133">Transmembrane helix</keyword>
<feature type="transmembrane region" description="Helical" evidence="3">
    <location>
        <begin position="19"/>
        <end position="40"/>
    </location>
</feature>
<dbReference type="Pfam" id="PF08031">
    <property type="entry name" value="BBE"/>
    <property type="match status" value="1"/>
</dbReference>
<evidence type="ECO:0000313" key="5">
    <source>
        <dbReference type="EMBL" id="CZR68643.1"/>
    </source>
</evidence>
<name>A0A1L7XUF6_9HELO</name>
<evidence type="ECO:0000256" key="3">
    <source>
        <dbReference type="SAM" id="Phobius"/>
    </source>
</evidence>
<evidence type="ECO:0000256" key="2">
    <source>
        <dbReference type="ARBA" id="ARBA00023002"/>
    </source>
</evidence>
<evidence type="ECO:0000256" key="1">
    <source>
        <dbReference type="ARBA" id="ARBA00005466"/>
    </source>
</evidence>
<reference evidence="5 6" key="1">
    <citation type="submission" date="2016-03" db="EMBL/GenBank/DDBJ databases">
        <authorList>
            <person name="Ploux O."/>
        </authorList>
    </citation>
    <scope>NUCLEOTIDE SEQUENCE [LARGE SCALE GENOMIC DNA]</scope>
    <source>
        <strain evidence="5 6">UAMH 11012</strain>
    </source>
</reference>
<dbReference type="GO" id="GO:0071949">
    <property type="term" value="F:FAD binding"/>
    <property type="evidence" value="ECO:0007669"/>
    <property type="project" value="InterPro"/>
</dbReference>
<dbReference type="Gene3D" id="3.30.465.10">
    <property type="match status" value="2"/>
</dbReference>
<evidence type="ECO:0000259" key="4">
    <source>
        <dbReference type="PROSITE" id="PS51387"/>
    </source>
</evidence>
<comment type="similarity">
    <text evidence="1">Belongs to the oxygen-dependent FAD-linked oxidoreductase family.</text>
</comment>
<organism evidence="5 6">
    <name type="scientific">Phialocephala subalpina</name>
    <dbReference type="NCBI Taxonomy" id="576137"/>
    <lineage>
        <taxon>Eukaryota</taxon>
        <taxon>Fungi</taxon>
        <taxon>Dikarya</taxon>
        <taxon>Ascomycota</taxon>
        <taxon>Pezizomycotina</taxon>
        <taxon>Leotiomycetes</taxon>
        <taxon>Helotiales</taxon>
        <taxon>Mollisiaceae</taxon>
        <taxon>Phialocephala</taxon>
        <taxon>Phialocephala fortinii species complex</taxon>
    </lineage>
</organism>
<keyword evidence="2" id="KW-0560">Oxidoreductase</keyword>
<feature type="domain" description="FAD-binding PCMH-type" evidence="4">
    <location>
        <begin position="167"/>
        <end position="345"/>
    </location>
</feature>
<keyword evidence="3" id="KW-0472">Membrane</keyword>
<dbReference type="OrthoDB" id="415825at2759"/>
<dbReference type="InterPro" id="IPR016166">
    <property type="entry name" value="FAD-bd_PCMH"/>
</dbReference>
<dbReference type="GO" id="GO:0016491">
    <property type="term" value="F:oxidoreductase activity"/>
    <property type="evidence" value="ECO:0007669"/>
    <property type="project" value="UniProtKB-KW"/>
</dbReference>
<gene>
    <name evidence="5" type="ORF">PAC_18542</name>
</gene>
<dbReference type="InterPro" id="IPR006094">
    <property type="entry name" value="Oxid_FAD_bind_N"/>
</dbReference>
<dbReference type="InterPro" id="IPR050432">
    <property type="entry name" value="FAD-linked_Oxidoreductases_BP"/>
</dbReference>
<dbReference type="AlphaFoldDB" id="A0A1L7XUF6"/>
<dbReference type="STRING" id="576137.A0A1L7XUF6"/>
<dbReference type="Pfam" id="PF01565">
    <property type="entry name" value="FAD_binding_4"/>
    <property type="match status" value="1"/>
</dbReference>